<evidence type="ECO:0000256" key="1">
    <source>
        <dbReference type="SAM" id="SignalP"/>
    </source>
</evidence>
<proteinExistence type="predicted"/>
<dbReference type="PANTHER" id="PTHR33706:SF1">
    <property type="entry name" value="TPR REPEAT PROTEIN"/>
    <property type="match status" value="1"/>
</dbReference>
<dbReference type="Proteomes" id="UP000553034">
    <property type="component" value="Unassembled WGS sequence"/>
</dbReference>
<dbReference type="InterPro" id="IPR011652">
    <property type="entry name" value="MORN_2"/>
</dbReference>
<comment type="caution">
    <text evidence="2">The sequence shown here is derived from an EMBL/GenBank/DDBJ whole genome shotgun (WGS) entry which is preliminary data.</text>
</comment>
<feature type="signal peptide" evidence="1">
    <location>
        <begin position="1"/>
        <end position="22"/>
    </location>
</feature>
<evidence type="ECO:0000313" key="2">
    <source>
        <dbReference type="EMBL" id="MBB4118135.1"/>
    </source>
</evidence>
<gene>
    <name evidence="2" type="ORF">GGR32_000407</name>
</gene>
<keyword evidence="1" id="KW-0732">Signal</keyword>
<dbReference type="SUPFAM" id="SSF82185">
    <property type="entry name" value="Histone H3 K4-specific methyltransferase SET7/9 N-terminal domain"/>
    <property type="match status" value="2"/>
</dbReference>
<dbReference type="PANTHER" id="PTHR33706">
    <property type="entry name" value="MORN VARIANT REPEAT PROTEIN"/>
    <property type="match status" value="1"/>
</dbReference>
<evidence type="ECO:0000313" key="3">
    <source>
        <dbReference type="Proteomes" id="UP000553034"/>
    </source>
</evidence>
<dbReference type="EMBL" id="JACIFO010000001">
    <property type="protein sequence ID" value="MBB4118135.1"/>
    <property type="molecule type" value="Genomic_DNA"/>
</dbReference>
<dbReference type="RefSeq" id="WP_183475809.1">
    <property type="nucleotide sequence ID" value="NZ_JACIFO010000001.1"/>
</dbReference>
<protein>
    <submittedName>
        <fullName evidence="2">Antitoxin component YwqK of YwqJK toxin-antitoxin module</fullName>
    </submittedName>
</protein>
<dbReference type="Gene3D" id="2.20.110.10">
    <property type="entry name" value="Histone H3 K4-specific methyltransferase SET7/9 N-terminal domain"/>
    <property type="match status" value="3"/>
</dbReference>
<organism evidence="2 3">
    <name type="scientific">Mesonia hippocampi</name>
    <dbReference type="NCBI Taxonomy" id="1628250"/>
    <lineage>
        <taxon>Bacteria</taxon>
        <taxon>Pseudomonadati</taxon>
        <taxon>Bacteroidota</taxon>
        <taxon>Flavobacteriia</taxon>
        <taxon>Flavobacteriales</taxon>
        <taxon>Flavobacteriaceae</taxon>
        <taxon>Mesonia</taxon>
    </lineage>
</organism>
<accession>A0A840ELZ4</accession>
<name>A0A840ELZ4_9FLAO</name>
<dbReference type="AlphaFoldDB" id="A0A840ELZ4"/>
<reference evidence="2 3" key="1">
    <citation type="submission" date="2020-08" db="EMBL/GenBank/DDBJ databases">
        <title>Genomic Encyclopedia of Type Strains, Phase IV (KMG-IV): sequencing the most valuable type-strain genomes for metagenomic binning, comparative biology and taxonomic classification.</title>
        <authorList>
            <person name="Goeker M."/>
        </authorList>
    </citation>
    <scope>NUCLEOTIDE SEQUENCE [LARGE SCALE GENOMIC DNA]</scope>
    <source>
        <strain evidence="2 3">DSM 29568</strain>
    </source>
</reference>
<keyword evidence="3" id="KW-1185">Reference proteome</keyword>
<sequence>MRINKFTCLLLWGLGSVFFSQAQEVNQFDAQGNRHGKWVKHYENSDQIRYQGTFEHGKEVGTFKFYKPDSKKQPVATKTYRANNDTIQVKFYNKTGNLVSQGGMLGQQREGKWIIYHKNSKQAMNIEYYKNNKLHGWVETYFPDGTLTERTHYKHGVLDGEQFIYGKNGQLIQYYTYKNGKLHGLTKTYSGTGKLRSEGNYKNGMRHGEWKTYENDSLKTQKYPNLKPSVIKKE</sequence>
<dbReference type="Pfam" id="PF07661">
    <property type="entry name" value="MORN_2"/>
    <property type="match status" value="3"/>
</dbReference>
<feature type="chain" id="PRO_5032516481" evidence="1">
    <location>
        <begin position="23"/>
        <end position="234"/>
    </location>
</feature>